<accession>A0ABN7UF06</accession>
<dbReference type="Proteomes" id="UP000789901">
    <property type="component" value="Unassembled WGS sequence"/>
</dbReference>
<proteinExistence type="predicted"/>
<protein>
    <submittedName>
        <fullName evidence="1">3796_t:CDS:1</fullName>
    </submittedName>
</protein>
<evidence type="ECO:0000313" key="1">
    <source>
        <dbReference type="EMBL" id="CAG8559958.1"/>
    </source>
</evidence>
<sequence>MNDEEFTDMNIDESFFNKLQEEEITDNLFIRLHKDDLKECGLNIGPIAQWKFKKTTIQRDLTIKIMLCN</sequence>
<comment type="caution">
    <text evidence="1">The sequence shown here is derived from an EMBL/GenBank/DDBJ whole genome shotgun (WGS) entry which is preliminary data.</text>
</comment>
<keyword evidence="2" id="KW-1185">Reference proteome</keyword>
<dbReference type="EMBL" id="CAJVQB010002037">
    <property type="protein sequence ID" value="CAG8559958.1"/>
    <property type="molecule type" value="Genomic_DNA"/>
</dbReference>
<name>A0ABN7UF06_GIGMA</name>
<reference evidence="1 2" key="1">
    <citation type="submission" date="2021-06" db="EMBL/GenBank/DDBJ databases">
        <authorList>
            <person name="Kallberg Y."/>
            <person name="Tangrot J."/>
            <person name="Rosling A."/>
        </authorList>
    </citation>
    <scope>NUCLEOTIDE SEQUENCE [LARGE SCALE GENOMIC DNA]</scope>
    <source>
        <strain evidence="1 2">120-4 pot B 10/14</strain>
    </source>
</reference>
<organism evidence="1 2">
    <name type="scientific">Gigaspora margarita</name>
    <dbReference type="NCBI Taxonomy" id="4874"/>
    <lineage>
        <taxon>Eukaryota</taxon>
        <taxon>Fungi</taxon>
        <taxon>Fungi incertae sedis</taxon>
        <taxon>Mucoromycota</taxon>
        <taxon>Glomeromycotina</taxon>
        <taxon>Glomeromycetes</taxon>
        <taxon>Diversisporales</taxon>
        <taxon>Gigasporaceae</taxon>
        <taxon>Gigaspora</taxon>
    </lineage>
</organism>
<gene>
    <name evidence="1" type="ORF">GMARGA_LOCUS4967</name>
</gene>
<evidence type="ECO:0000313" key="2">
    <source>
        <dbReference type="Proteomes" id="UP000789901"/>
    </source>
</evidence>